<evidence type="ECO:0000313" key="8">
    <source>
        <dbReference type="Proteomes" id="UP000054630"/>
    </source>
</evidence>
<evidence type="ECO:0000259" key="6">
    <source>
        <dbReference type="PROSITE" id="PS50275"/>
    </source>
</evidence>
<comment type="subcellular location">
    <subcellularLocation>
        <location evidence="1">Endomembrane system</location>
    </subcellularLocation>
</comment>
<dbReference type="GO" id="GO:0043813">
    <property type="term" value="F:phosphatidylinositol-3,5-bisphosphate 5-phosphatase activity"/>
    <property type="evidence" value="ECO:0007669"/>
    <property type="project" value="InterPro"/>
</dbReference>
<name>A0A0V0SKY2_9BILA</name>
<proteinExistence type="predicted"/>
<sequence>MQTIPVDQKSPIAAISGSESMNCIVCASCSGKGYIPRDREDELVALIPFSDKRLKPSKTWMWVISSILICLLLSGLALYFLLPRTINVFSNSLAVTEVFLQSYEPGKTMKVNFMYKFSEQSVIMENLSEVLSYKSITNFKVEIEEGDVETFVNVSNENFYDIEVTNASSKVSKMVFPSRSEVIGYGFNKSTVVVPKLSSFYPIGLNVTVTLSDWALAMCELSYGYIRLYFQFTLTFSYLLHHREQNTLETSQLNVHRKIFHLHTPMPCSIPFQKVLIYETPSRFYLTGAHHGDDSYHLLKVEKAETLTLIEDGHSYSQQELNEILTCVDECTVKRNCQKNGDPGEEGNSLENRTLSCYGIAGFARFLNGYYMLVVSKAIPLVEIGFHTIFKVEETAMLALFDENSRSMEELKYCKIFQSILLSTSFYFCYTYDLSRTLQSNATEPTKHWHDRFVWNSYLMKPMVEAGIKAEWLLPLVHGFVGHFPINLPSCCLRLVLIARRSKKFAGTRFLKRGASYDGDVANEVETEQILYNRSVMDFKLGSFSSFVQLRGSVPLIWSQDITKVVGKPPIQIDLADPFACIAGSHFRNLLARYGGPIVVINLVKRREKRRHESILHEELQASINYLNQFLTPSKAILYLTFDMARCHKVADSMAKLEEISYLVLQLCGWFQSFCMPFCCRLRCADFVKPEEHHTSSDGTFLFQSGIPRTNCVDCLDRTNVAQFVTGKVAFAYQLYSMGKDGFSIRILSEPYLSMDHEFCRLLETLYDEHGDALAMQYAGSQLVHSIKTYKKTANLQERSRDVIQTLSRYYSNNFVDFDKQNAINLFLGVVVPCTGKTLLLPKELTTCVREKPTFTCCVDYCSFFSDLENHLSYGHLPIGELPPWQQQLVVDYFYKVEELTDFSELLALPSRWISTVANTTENTIASASMVQWFKNRRTGKSRAERVENFSKNTEQDGEDESSSDEEGAKSDVEVIYSADWKDAMTKYENSNVDNGTLQSKLSPYKLASCRDCYGFELHSLSRDDLSKCQQYVDIYFFTKPAEAERKLSAPFRLTKSDSNFHYIPTPLANYDNCGSAYEVTVPVLLEKSLSMYEQVFDPSSWMNSGNNVKYLKADLFRNY</sequence>
<evidence type="ECO:0000256" key="2">
    <source>
        <dbReference type="ARBA" id="ARBA00022801"/>
    </source>
</evidence>
<evidence type="ECO:0000256" key="5">
    <source>
        <dbReference type="SAM" id="Phobius"/>
    </source>
</evidence>
<organism evidence="7 8">
    <name type="scientific">Trichinella nelsoni</name>
    <dbReference type="NCBI Taxonomy" id="6336"/>
    <lineage>
        <taxon>Eukaryota</taxon>
        <taxon>Metazoa</taxon>
        <taxon>Ecdysozoa</taxon>
        <taxon>Nematoda</taxon>
        <taxon>Enoplea</taxon>
        <taxon>Dorylaimia</taxon>
        <taxon>Trichinellida</taxon>
        <taxon>Trichinellidae</taxon>
        <taxon>Trichinella</taxon>
    </lineage>
</organism>
<dbReference type="InterPro" id="IPR002013">
    <property type="entry name" value="SAC_dom"/>
</dbReference>
<feature type="domain" description="SAC" evidence="6">
    <location>
        <begin position="417"/>
        <end position="780"/>
    </location>
</feature>
<evidence type="ECO:0000256" key="1">
    <source>
        <dbReference type="ARBA" id="ARBA00004308"/>
    </source>
</evidence>
<keyword evidence="5" id="KW-1133">Transmembrane helix</keyword>
<reference evidence="7 8" key="1">
    <citation type="submission" date="2015-01" db="EMBL/GenBank/DDBJ databases">
        <title>Evolution of Trichinella species and genotypes.</title>
        <authorList>
            <person name="Korhonen P.K."/>
            <person name="Edoardo P."/>
            <person name="Giuseppe L.R."/>
            <person name="Gasser R.B."/>
        </authorList>
    </citation>
    <scope>NUCLEOTIDE SEQUENCE [LARGE SCALE GENOMIC DNA]</scope>
    <source>
        <strain evidence="7">ISS37</strain>
    </source>
</reference>
<dbReference type="STRING" id="6336.A0A0V0SKY2"/>
<keyword evidence="2" id="KW-0378">Hydrolase</keyword>
<dbReference type="InterPro" id="IPR043573">
    <property type="entry name" value="Fig4-like"/>
</dbReference>
<dbReference type="GO" id="GO:0046856">
    <property type="term" value="P:phosphatidylinositol dephosphorylation"/>
    <property type="evidence" value="ECO:0007669"/>
    <property type="project" value="InterPro"/>
</dbReference>
<keyword evidence="3 5" id="KW-0472">Membrane</keyword>
<dbReference type="InterPro" id="IPR048511">
    <property type="entry name" value="TMEM106_N"/>
</dbReference>
<evidence type="ECO:0000256" key="3">
    <source>
        <dbReference type="ARBA" id="ARBA00023136"/>
    </source>
</evidence>
<dbReference type="AlphaFoldDB" id="A0A0V0SKY2"/>
<keyword evidence="5" id="KW-0812">Transmembrane</keyword>
<dbReference type="PANTHER" id="PTHR45738:SF5">
    <property type="entry name" value="POLYPHOSPHOINOSITIDE PHOSPHATASE"/>
    <property type="match status" value="1"/>
</dbReference>
<comment type="caution">
    <text evidence="7">The sequence shown here is derived from an EMBL/GenBank/DDBJ whole genome shotgun (WGS) entry which is preliminary data.</text>
</comment>
<dbReference type="PROSITE" id="PS50275">
    <property type="entry name" value="SAC"/>
    <property type="match status" value="1"/>
</dbReference>
<keyword evidence="8" id="KW-1185">Reference proteome</keyword>
<dbReference type="OrthoDB" id="405996at2759"/>
<accession>A0A0V0SKY2</accession>
<dbReference type="PANTHER" id="PTHR45738">
    <property type="entry name" value="POLYPHOSPHOINOSITIDE PHOSPHATASE"/>
    <property type="match status" value="1"/>
</dbReference>
<evidence type="ECO:0000313" key="7">
    <source>
        <dbReference type="EMBL" id="KRX27380.1"/>
    </source>
</evidence>
<protein>
    <submittedName>
        <fullName evidence="7">Polyphosphoinositide phosphatase</fullName>
    </submittedName>
</protein>
<dbReference type="EMBL" id="JYDL01000003">
    <property type="protein sequence ID" value="KRX27380.1"/>
    <property type="molecule type" value="Genomic_DNA"/>
</dbReference>
<dbReference type="Proteomes" id="UP000054630">
    <property type="component" value="Unassembled WGS sequence"/>
</dbReference>
<feature type="compositionally biased region" description="Acidic residues" evidence="4">
    <location>
        <begin position="956"/>
        <end position="966"/>
    </location>
</feature>
<feature type="region of interest" description="Disordered" evidence="4">
    <location>
        <begin position="944"/>
        <end position="969"/>
    </location>
</feature>
<dbReference type="Pfam" id="PF02383">
    <property type="entry name" value="Syja_N"/>
    <property type="match status" value="1"/>
</dbReference>
<dbReference type="GO" id="GO:0012505">
    <property type="term" value="C:endomembrane system"/>
    <property type="evidence" value="ECO:0007669"/>
    <property type="project" value="UniProtKB-SubCell"/>
</dbReference>
<evidence type="ECO:0000256" key="4">
    <source>
        <dbReference type="SAM" id="MobiDB-lite"/>
    </source>
</evidence>
<feature type="transmembrane region" description="Helical" evidence="5">
    <location>
        <begin position="60"/>
        <end position="82"/>
    </location>
</feature>
<gene>
    <name evidence="7" type="primary">Fig4</name>
    <name evidence="7" type="ORF">T07_2649</name>
</gene>
<dbReference type="Pfam" id="PF21002">
    <property type="entry name" value="TMEM106_N"/>
    <property type="match status" value="1"/>
</dbReference>